<accession>A0A195FM92</accession>
<sequence>IKDNTAEKLTNVSSYMTSLENSGAVFINQARYGTVVSLKRTIKLVSAITKQLQITVREVQDGTATRV</sequence>
<keyword evidence="2" id="KW-1185">Reference proteome</keyword>
<evidence type="ECO:0000313" key="1">
    <source>
        <dbReference type="EMBL" id="KYN41362.1"/>
    </source>
</evidence>
<dbReference type="EMBL" id="KQ981490">
    <property type="protein sequence ID" value="KYN41362.1"/>
    <property type="molecule type" value="Genomic_DNA"/>
</dbReference>
<dbReference type="AlphaFoldDB" id="A0A195FM92"/>
<protein>
    <submittedName>
        <fullName evidence="1">Uncharacterized protein</fullName>
    </submittedName>
</protein>
<proteinExistence type="predicted"/>
<evidence type="ECO:0000313" key="2">
    <source>
        <dbReference type="Proteomes" id="UP000078541"/>
    </source>
</evidence>
<dbReference type="Proteomes" id="UP000078541">
    <property type="component" value="Unassembled WGS sequence"/>
</dbReference>
<feature type="non-terminal residue" evidence="1">
    <location>
        <position position="1"/>
    </location>
</feature>
<gene>
    <name evidence="1" type="ORF">ALC56_04514</name>
</gene>
<name>A0A195FM92_9HYME</name>
<reference evidence="1 2" key="1">
    <citation type="submission" date="2016-03" db="EMBL/GenBank/DDBJ databases">
        <title>Trachymyrmex septentrionalis WGS genome.</title>
        <authorList>
            <person name="Nygaard S."/>
            <person name="Hu H."/>
            <person name="Boomsma J."/>
            <person name="Zhang G."/>
        </authorList>
    </citation>
    <scope>NUCLEOTIDE SEQUENCE [LARGE SCALE GENOMIC DNA]</scope>
    <source>
        <strain evidence="1">Tsep2-gDNA-1</strain>
        <tissue evidence="1">Whole body</tissue>
    </source>
</reference>
<organism evidence="1 2">
    <name type="scientific">Trachymyrmex septentrionalis</name>
    <dbReference type="NCBI Taxonomy" id="34720"/>
    <lineage>
        <taxon>Eukaryota</taxon>
        <taxon>Metazoa</taxon>
        <taxon>Ecdysozoa</taxon>
        <taxon>Arthropoda</taxon>
        <taxon>Hexapoda</taxon>
        <taxon>Insecta</taxon>
        <taxon>Pterygota</taxon>
        <taxon>Neoptera</taxon>
        <taxon>Endopterygota</taxon>
        <taxon>Hymenoptera</taxon>
        <taxon>Apocrita</taxon>
        <taxon>Aculeata</taxon>
        <taxon>Formicoidea</taxon>
        <taxon>Formicidae</taxon>
        <taxon>Myrmicinae</taxon>
        <taxon>Trachymyrmex</taxon>
    </lineage>
</organism>